<dbReference type="Proteomes" id="UP000654913">
    <property type="component" value="Chromosome 4"/>
</dbReference>
<reference evidence="2" key="1">
    <citation type="submission" date="2021-01" db="EMBL/GenBank/DDBJ databases">
        <authorList>
            <consortium name="Aspergillus puulaauensis MK2 genome sequencing consortium"/>
            <person name="Kazuki M."/>
            <person name="Futagami T."/>
        </authorList>
    </citation>
    <scope>NUCLEOTIDE SEQUENCE</scope>
    <source>
        <strain evidence="2">MK2</strain>
    </source>
</reference>
<accession>A0A7R8ANS6</accession>
<dbReference type="KEGG" id="apuu:APUU_40542A"/>
<feature type="region of interest" description="Disordered" evidence="1">
    <location>
        <begin position="344"/>
        <end position="380"/>
    </location>
</feature>
<feature type="compositionally biased region" description="Basic residues" evidence="1">
    <location>
        <begin position="344"/>
        <end position="354"/>
    </location>
</feature>
<dbReference type="EMBL" id="AP024446">
    <property type="protein sequence ID" value="BCS24098.1"/>
    <property type="molecule type" value="Genomic_DNA"/>
</dbReference>
<feature type="compositionally biased region" description="Polar residues" evidence="1">
    <location>
        <begin position="1"/>
        <end position="15"/>
    </location>
</feature>
<dbReference type="AlphaFoldDB" id="A0A7R8ANS6"/>
<feature type="region of interest" description="Disordered" evidence="1">
    <location>
        <begin position="1"/>
        <end position="30"/>
    </location>
</feature>
<dbReference type="RefSeq" id="XP_041556292.1">
    <property type="nucleotide sequence ID" value="XM_041703625.1"/>
</dbReference>
<feature type="compositionally biased region" description="Polar residues" evidence="1">
    <location>
        <begin position="359"/>
        <end position="375"/>
    </location>
</feature>
<evidence type="ECO:0000313" key="2">
    <source>
        <dbReference type="EMBL" id="BCS24098.1"/>
    </source>
</evidence>
<protein>
    <submittedName>
        <fullName evidence="2">Uncharacterized protein</fullName>
    </submittedName>
</protein>
<keyword evidence="3" id="KW-1185">Reference proteome</keyword>
<dbReference type="OrthoDB" id="4526763at2759"/>
<evidence type="ECO:0000256" key="1">
    <source>
        <dbReference type="SAM" id="MobiDB-lite"/>
    </source>
</evidence>
<gene>
    <name evidence="2" type="ORF">APUU_40542A</name>
</gene>
<dbReference type="GeneID" id="64974103"/>
<evidence type="ECO:0000313" key="3">
    <source>
        <dbReference type="Proteomes" id="UP000654913"/>
    </source>
</evidence>
<sequence>MRNLSSDGMTSSSVDDSYLAPEAQGFQDSVSKRRRHAMYFHRPPVWRYSSFQDGSSSPDMSEDLNGSDRVTEDNISISSLDLSNNQKGDTAPYVILDDSDSDHETPLLERDSYGKVALPDCRVSTETIPDPLHQKKPVFCTRLHSYKDIRLGLGEQWAIEEGSLIIGVGSEYTLLQSYERRADEFEVSGGDVYVVCSLYADLWALCAKVSSNPSPEGNDATRLAFLPLCAVTLAPNYSAFIQRSIRCAQYSEPHAERYPGNGLPVMPPRRSHSLTASNQIFRGPDSQMSLPLTVRDIFRSLVLKHTDDDFVPLDSTLEPILSTLTSRRWRFLSRVGRIRYSSKYRQSGRHHMRRKYDYSPNQSSEPAHETVNSKPNGWRGLRRWQRTPSWDSQKFKWLSWKSDHINPY</sequence>
<organism evidence="2 3">
    <name type="scientific">Aspergillus puulaauensis</name>
    <dbReference type="NCBI Taxonomy" id="1220207"/>
    <lineage>
        <taxon>Eukaryota</taxon>
        <taxon>Fungi</taxon>
        <taxon>Dikarya</taxon>
        <taxon>Ascomycota</taxon>
        <taxon>Pezizomycotina</taxon>
        <taxon>Eurotiomycetes</taxon>
        <taxon>Eurotiomycetidae</taxon>
        <taxon>Eurotiales</taxon>
        <taxon>Aspergillaceae</taxon>
        <taxon>Aspergillus</taxon>
    </lineage>
</organism>
<reference evidence="2" key="2">
    <citation type="submission" date="2021-02" db="EMBL/GenBank/DDBJ databases">
        <title>Aspergillus puulaauensis MK2 genome sequence.</title>
        <authorList>
            <person name="Futagami T."/>
            <person name="Mori K."/>
            <person name="Kadooka C."/>
            <person name="Tanaka T."/>
        </authorList>
    </citation>
    <scope>NUCLEOTIDE SEQUENCE</scope>
    <source>
        <strain evidence="2">MK2</strain>
    </source>
</reference>
<name>A0A7R8ANS6_9EURO</name>
<proteinExistence type="predicted"/>